<evidence type="ECO:0000259" key="2">
    <source>
        <dbReference type="Pfam" id="PF20789"/>
    </source>
</evidence>
<feature type="domain" description="Acyl-CoA thioesterase-like N-terminal HotDog" evidence="1">
    <location>
        <begin position="24"/>
        <end position="103"/>
    </location>
</feature>
<protein>
    <recommendedName>
        <fullName evidence="5">Thioesterase</fullName>
    </recommendedName>
</protein>
<evidence type="ECO:0008006" key="5">
    <source>
        <dbReference type="Google" id="ProtNLM"/>
    </source>
</evidence>
<dbReference type="InterPro" id="IPR029069">
    <property type="entry name" value="HotDog_dom_sf"/>
</dbReference>
<proteinExistence type="predicted"/>
<dbReference type="InterPro" id="IPR042171">
    <property type="entry name" value="Acyl-CoA_hotdog"/>
</dbReference>
<dbReference type="AlphaFoldDB" id="A0AAV2WJR9"/>
<name>A0AAV2WJR9_MYCNE</name>
<evidence type="ECO:0000313" key="3">
    <source>
        <dbReference type="EMBL" id="CDQ44380.1"/>
    </source>
</evidence>
<sequence length="270" mass="29480">MTERPFHFSRRDHDAFVPTRYAQSHWGDDHLNGPALVGLAAGCLETHFGDPDFLPARLTVDLFKAARGVPTVVKVAMVRDGRRVRNSECELIQEGVTVVHAILVQYRRSEPPRGEEWVGTTDFEMPVVRDEERGIGIGSDALGWTGAIADHQNTARKRMLNRPIDVVEGVRNSPFVRAAMVAEGTSLVTNLGTAGVGYINGDLTVALARLPRDEWIGVQADSHWAADGLAVGTSTLFDSHGPIGSGMVTAVSNSAAQIDFRNDRFPERTR</sequence>
<accession>A0AAV2WJR9</accession>
<evidence type="ECO:0000259" key="1">
    <source>
        <dbReference type="Pfam" id="PF13622"/>
    </source>
</evidence>
<dbReference type="InterPro" id="IPR049450">
    <property type="entry name" value="ACOT8-like_C"/>
</dbReference>
<feature type="domain" description="Acyl-CoA thioesterase-like C-terminal" evidence="2">
    <location>
        <begin position="142"/>
        <end position="245"/>
    </location>
</feature>
<reference evidence="3" key="1">
    <citation type="submission" date="2014-05" db="EMBL/GenBank/DDBJ databases">
        <authorList>
            <person name="Urmite Genomes"/>
        </authorList>
    </citation>
    <scope>NUCLEOTIDE SEQUENCE</scope>
    <source>
        <strain evidence="3">DSM 44074</strain>
    </source>
</reference>
<dbReference type="RefSeq" id="WP_030135453.1">
    <property type="nucleotide sequence ID" value="NZ_LK021338.1"/>
</dbReference>
<evidence type="ECO:0000313" key="4">
    <source>
        <dbReference type="Proteomes" id="UP000028864"/>
    </source>
</evidence>
<dbReference type="InterPro" id="IPR049449">
    <property type="entry name" value="TesB_ACOT8-like_N"/>
</dbReference>
<gene>
    <name evidence="3" type="ORF">BN1047_02258</name>
</gene>
<dbReference type="Gene3D" id="2.40.160.210">
    <property type="entry name" value="Acyl-CoA thioesterase, double hotdog domain"/>
    <property type="match status" value="1"/>
</dbReference>
<dbReference type="Proteomes" id="UP000028864">
    <property type="component" value="Unassembled WGS sequence"/>
</dbReference>
<dbReference type="EMBL" id="LK021338">
    <property type="protein sequence ID" value="CDQ44380.1"/>
    <property type="molecule type" value="Genomic_DNA"/>
</dbReference>
<dbReference type="Pfam" id="PF13622">
    <property type="entry name" value="4HBT_3"/>
    <property type="match status" value="1"/>
</dbReference>
<reference evidence="3" key="2">
    <citation type="submission" date="2015-09" db="EMBL/GenBank/DDBJ databases">
        <title>Draft genome sequence of Mycobacterium neoaurum DSM 44074.</title>
        <authorList>
            <person name="Croce O."/>
            <person name="Robert C."/>
            <person name="Raoult D."/>
            <person name="Drancourt M."/>
        </authorList>
    </citation>
    <scope>NUCLEOTIDE SEQUENCE</scope>
    <source>
        <strain evidence="3">DSM 44074</strain>
    </source>
</reference>
<organism evidence="3 4">
    <name type="scientific">Mycolicibacterium neoaurum</name>
    <name type="common">Mycobacterium neoaurum</name>
    <dbReference type="NCBI Taxonomy" id="1795"/>
    <lineage>
        <taxon>Bacteria</taxon>
        <taxon>Bacillati</taxon>
        <taxon>Actinomycetota</taxon>
        <taxon>Actinomycetes</taxon>
        <taxon>Mycobacteriales</taxon>
        <taxon>Mycobacteriaceae</taxon>
        <taxon>Mycolicibacterium</taxon>
    </lineage>
</organism>
<dbReference type="SUPFAM" id="SSF54637">
    <property type="entry name" value="Thioesterase/thiol ester dehydrase-isomerase"/>
    <property type="match status" value="1"/>
</dbReference>
<dbReference type="Pfam" id="PF20789">
    <property type="entry name" value="4HBT_3C"/>
    <property type="match status" value="1"/>
</dbReference>